<evidence type="ECO:0000313" key="3">
    <source>
        <dbReference type="EMBL" id="MFC6763027.1"/>
    </source>
</evidence>
<dbReference type="InterPro" id="IPR002525">
    <property type="entry name" value="Transp_IS110-like_N"/>
</dbReference>
<dbReference type="Pfam" id="PF02371">
    <property type="entry name" value="Transposase_20"/>
    <property type="match status" value="1"/>
</dbReference>
<dbReference type="PANTHER" id="PTHR33055">
    <property type="entry name" value="TRANSPOSASE FOR INSERTION SEQUENCE ELEMENT IS1111A"/>
    <property type="match status" value="1"/>
</dbReference>
<evidence type="ECO:0000313" key="4">
    <source>
        <dbReference type="Proteomes" id="UP001596353"/>
    </source>
</evidence>
<evidence type="ECO:0000259" key="1">
    <source>
        <dbReference type="Pfam" id="PF01548"/>
    </source>
</evidence>
<dbReference type="EMBL" id="JBHSWG010000008">
    <property type="protein sequence ID" value="MFC6763027.1"/>
    <property type="molecule type" value="Genomic_DNA"/>
</dbReference>
<reference evidence="4" key="1">
    <citation type="journal article" date="2019" name="Int. J. Syst. Evol. Microbiol.">
        <title>The Global Catalogue of Microorganisms (GCM) 10K type strain sequencing project: providing services to taxonomists for standard genome sequencing and annotation.</title>
        <authorList>
            <consortium name="The Broad Institute Genomics Platform"/>
            <consortium name="The Broad Institute Genome Sequencing Center for Infectious Disease"/>
            <person name="Wu L."/>
            <person name="Ma J."/>
        </authorList>
    </citation>
    <scope>NUCLEOTIDE SEQUENCE [LARGE SCALE GENOMIC DNA]</scope>
    <source>
        <strain evidence="4">CCUG 66188</strain>
    </source>
</reference>
<protein>
    <submittedName>
        <fullName evidence="3">IS110 family transposase</fullName>
    </submittedName>
</protein>
<dbReference type="InterPro" id="IPR047650">
    <property type="entry name" value="Transpos_IS110"/>
</dbReference>
<keyword evidence="4" id="KW-1185">Reference proteome</keyword>
<sequence length="341" mass="37944">MNEVSIIGVDLAKSVFQVHGAGPDGTAHFRKKLTRIQFLPFLSQQPNCIVAMEACATAHGWARAISELGHEAKLIPPQYVKPFVKRQKNDMADAEAIAEAASKPTMRFVEIKSEDSQARAMIFRTRQMLVHQRTQSLNALRSHLAEYGVIAPKSRFRTDQLARLVEDKDATLPDLVRATGIMYLEHIEALTSRISELNDQIKEVVRSSKTAKRLQSMPGVGLQTSIAIEAFAPDMRCFKCGRDFAAWLGLVPKQHSSGGKERLGKVSKHGQQDIRTNLISGAMSVIVAITRFGKQPTEWLARMLERKPKKLVAIALANKMARAIWAMMMKGEDYRNPVATA</sequence>
<name>A0ABW2BBW8_9RHOB</name>
<gene>
    <name evidence="3" type="ORF">ACFQFQ_30995</name>
</gene>
<accession>A0ABW2BBW8</accession>
<proteinExistence type="predicted"/>
<comment type="caution">
    <text evidence="3">The sequence shown here is derived from an EMBL/GenBank/DDBJ whole genome shotgun (WGS) entry which is preliminary data.</text>
</comment>
<organism evidence="3 4">
    <name type="scientific">Sulfitobacter porphyrae</name>
    <dbReference type="NCBI Taxonomy" id="1246864"/>
    <lineage>
        <taxon>Bacteria</taxon>
        <taxon>Pseudomonadati</taxon>
        <taxon>Pseudomonadota</taxon>
        <taxon>Alphaproteobacteria</taxon>
        <taxon>Rhodobacterales</taxon>
        <taxon>Roseobacteraceae</taxon>
        <taxon>Sulfitobacter</taxon>
    </lineage>
</organism>
<dbReference type="Pfam" id="PF01548">
    <property type="entry name" value="DEDD_Tnp_IS110"/>
    <property type="match status" value="1"/>
</dbReference>
<feature type="domain" description="Transposase IS110-like N-terminal" evidence="1">
    <location>
        <begin position="7"/>
        <end position="147"/>
    </location>
</feature>
<dbReference type="InterPro" id="IPR003346">
    <property type="entry name" value="Transposase_20"/>
</dbReference>
<feature type="domain" description="Transposase IS116/IS110/IS902 C-terminal" evidence="2">
    <location>
        <begin position="212"/>
        <end position="286"/>
    </location>
</feature>
<dbReference type="PANTHER" id="PTHR33055:SF3">
    <property type="entry name" value="PUTATIVE TRANSPOSASE FOR IS117-RELATED"/>
    <property type="match status" value="1"/>
</dbReference>
<dbReference type="Proteomes" id="UP001596353">
    <property type="component" value="Unassembled WGS sequence"/>
</dbReference>
<dbReference type="NCBIfam" id="NF033542">
    <property type="entry name" value="transpos_IS110"/>
    <property type="match status" value="1"/>
</dbReference>
<evidence type="ECO:0000259" key="2">
    <source>
        <dbReference type="Pfam" id="PF02371"/>
    </source>
</evidence>